<feature type="compositionally biased region" description="Basic and acidic residues" evidence="1">
    <location>
        <begin position="1"/>
        <end position="10"/>
    </location>
</feature>
<evidence type="ECO:0000313" key="3">
    <source>
        <dbReference type="Proteomes" id="UP000299102"/>
    </source>
</evidence>
<name>A0A4C1YSM6_EUMVA</name>
<dbReference type="Proteomes" id="UP000299102">
    <property type="component" value="Unassembled WGS sequence"/>
</dbReference>
<feature type="region of interest" description="Disordered" evidence="1">
    <location>
        <begin position="1"/>
        <end position="23"/>
    </location>
</feature>
<evidence type="ECO:0000256" key="1">
    <source>
        <dbReference type="SAM" id="MobiDB-lite"/>
    </source>
</evidence>
<reference evidence="2 3" key="1">
    <citation type="journal article" date="2019" name="Commun. Biol.">
        <title>The bagworm genome reveals a unique fibroin gene that provides high tensile strength.</title>
        <authorList>
            <person name="Kono N."/>
            <person name="Nakamura H."/>
            <person name="Ohtoshi R."/>
            <person name="Tomita M."/>
            <person name="Numata K."/>
            <person name="Arakawa K."/>
        </authorList>
    </citation>
    <scope>NUCLEOTIDE SEQUENCE [LARGE SCALE GENOMIC DNA]</scope>
</reference>
<dbReference type="AlphaFoldDB" id="A0A4C1YSM6"/>
<evidence type="ECO:0008006" key="4">
    <source>
        <dbReference type="Google" id="ProtNLM"/>
    </source>
</evidence>
<protein>
    <recommendedName>
        <fullName evidence="4">Integrase catalytic domain-containing protein</fullName>
    </recommendedName>
</protein>
<gene>
    <name evidence="2" type="ORF">EVAR_59155_1</name>
</gene>
<feature type="compositionally biased region" description="Basic residues" evidence="1">
    <location>
        <begin position="11"/>
        <end position="21"/>
    </location>
</feature>
<comment type="caution">
    <text evidence="2">The sequence shown here is derived from an EMBL/GenBank/DDBJ whole genome shotgun (WGS) entry which is preliminary data.</text>
</comment>
<evidence type="ECO:0000313" key="2">
    <source>
        <dbReference type="EMBL" id="GBP79481.1"/>
    </source>
</evidence>
<dbReference type="PANTHER" id="PTHR47331:SF1">
    <property type="entry name" value="GAG-LIKE PROTEIN"/>
    <property type="match status" value="1"/>
</dbReference>
<organism evidence="2 3">
    <name type="scientific">Eumeta variegata</name>
    <name type="common">Bagworm moth</name>
    <name type="synonym">Eumeta japonica</name>
    <dbReference type="NCBI Taxonomy" id="151549"/>
    <lineage>
        <taxon>Eukaryota</taxon>
        <taxon>Metazoa</taxon>
        <taxon>Ecdysozoa</taxon>
        <taxon>Arthropoda</taxon>
        <taxon>Hexapoda</taxon>
        <taxon>Insecta</taxon>
        <taxon>Pterygota</taxon>
        <taxon>Neoptera</taxon>
        <taxon>Endopterygota</taxon>
        <taxon>Lepidoptera</taxon>
        <taxon>Glossata</taxon>
        <taxon>Ditrysia</taxon>
        <taxon>Tineoidea</taxon>
        <taxon>Psychidae</taxon>
        <taxon>Oiketicinae</taxon>
        <taxon>Eumeta</taxon>
    </lineage>
</organism>
<dbReference type="GO" id="GO:0003676">
    <property type="term" value="F:nucleic acid binding"/>
    <property type="evidence" value="ECO:0007669"/>
    <property type="project" value="InterPro"/>
</dbReference>
<dbReference type="STRING" id="151549.A0A4C1YSM6"/>
<proteinExistence type="predicted"/>
<dbReference type="PANTHER" id="PTHR47331">
    <property type="entry name" value="PHD-TYPE DOMAIN-CONTAINING PROTEIN"/>
    <property type="match status" value="1"/>
</dbReference>
<accession>A0A4C1YSM6</accession>
<dbReference type="Gene3D" id="3.30.420.10">
    <property type="entry name" value="Ribonuclease H-like superfamily/Ribonuclease H"/>
    <property type="match status" value="1"/>
</dbReference>
<dbReference type="EMBL" id="BGZK01001415">
    <property type="protein sequence ID" value="GBP79481.1"/>
    <property type="molecule type" value="Genomic_DNA"/>
</dbReference>
<dbReference type="InterPro" id="IPR036397">
    <property type="entry name" value="RNaseH_sf"/>
</dbReference>
<dbReference type="OrthoDB" id="10049357at2759"/>
<keyword evidence="3" id="KW-1185">Reference proteome</keyword>
<sequence>MFRKRNDTHTKRQSGHKKKPSTKVDFKNIENSVSRLKERIKTATDVSFTLNRPAVLSDNGTNFFNANKELMNIQVVHEKMKKEADIRIISWKFIFPGAPNMGGAWEYLVRSVKSTLAAILPFTEVNIEPTEVEGLTTNLFLIGRSCGTADVNRFDDNMLLGPANWQMCQRLADHLWQRWLREYLRIPLSRRTGGDPTCRVPVVGTGCAKNAKCMAILPQLKYMQLICASGCTIYKLQQDWCIRRSCTPTATYEARL</sequence>